<feature type="domain" description="RNA polymerase sigma-70" evidence="8">
    <location>
        <begin position="359"/>
        <end position="372"/>
    </location>
</feature>
<reference evidence="10" key="2">
    <citation type="submission" date="2022-06" db="EMBL/GenBank/DDBJ databases">
        <title>Thermospira aquatica gen. nov., sp. nov.</title>
        <authorList>
            <person name="Ben Ali Gam Z."/>
            <person name="Labat M."/>
        </authorList>
    </citation>
    <scope>NUCLEOTIDE SEQUENCE</scope>
    <source>
        <strain evidence="10">F1F22</strain>
    </source>
</reference>
<dbReference type="AlphaFoldDB" id="A0AAX3BC76"/>
<dbReference type="GO" id="GO:0003677">
    <property type="term" value="F:DNA binding"/>
    <property type="evidence" value="ECO:0007669"/>
    <property type="project" value="UniProtKB-UniRule"/>
</dbReference>
<reference evidence="10" key="1">
    <citation type="submission" date="2021-04" db="EMBL/GenBank/DDBJ databases">
        <authorList>
            <person name="Postec A."/>
        </authorList>
    </citation>
    <scope>NUCLEOTIDE SEQUENCE</scope>
    <source>
        <strain evidence="10">F1F22</strain>
    </source>
</reference>
<dbReference type="InterPro" id="IPR000943">
    <property type="entry name" value="RNA_pol_sigma70"/>
</dbReference>
<keyword evidence="3 6" id="KW-0731">Sigma factor</keyword>
<evidence type="ECO:0000256" key="1">
    <source>
        <dbReference type="ARBA" id="ARBA00022490"/>
    </source>
</evidence>
<evidence type="ECO:0000256" key="3">
    <source>
        <dbReference type="ARBA" id="ARBA00023082"/>
    </source>
</evidence>
<evidence type="ECO:0000256" key="4">
    <source>
        <dbReference type="ARBA" id="ARBA00023125"/>
    </source>
</evidence>
<dbReference type="NCBIfam" id="TIGR02393">
    <property type="entry name" value="RpoD_Cterm"/>
    <property type="match status" value="1"/>
</dbReference>
<dbReference type="InterPro" id="IPR036388">
    <property type="entry name" value="WH-like_DNA-bd_sf"/>
</dbReference>
<evidence type="ECO:0000313" key="11">
    <source>
        <dbReference type="Proteomes" id="UP001056539"/>
    </source>
</evidence>
<name>A0AAX3BC76_9SPIR</name>
<dbReference type="Pfam" id="PF04545">
    <property type="entry name" value="Sigma70_r4"/>
    <property type="match status" value="1"/>
</dbReference>
<feature type="DNA-binding region" description="H-T-H motif" evidence="6">
    <location>
        <begin position="529"/>
        <end position="548"/>
    </location>
</feature>
<dbReference type="InterPro" id="IPR007127">
    <property type="entry name" value="RNA_pol_sigma_70_r1_1"/>
</dbReference>
<dbReference type="Gene3D" id="1.10.601.10">
    <property type="entry name" value="RNA Polymerase Primary Sigma Factor"/>
    <property type="match status" value="1"/>
</dbReference>
<feature type="region of interest" description="Sigma-70 factor domain-4" evidence="6">
    <location>
        <begin position="503"/>
        <end position="556"/>
    </location>
</feature>
<dbReference type="PROSITE" id="PS00716">
    <property type="entry name" value="SIGMA70_2"/>
    <property type="match status" value="1"/>
</dbReference>
<keyword evidence="7" id="KW-0175">Coiled coil</keyword>
<evidence type="ECO:0000256" key="7">
    <source>
        <dbReference type="SAM" id="Coils"/>
    </source>
</evidence>
<dbReference type="InterPro" id="IPR007624">
    <property type="entry name" value="RNA_pol_sigma70_r3"/>
</dbReference>
<dbReference type="SUPFAM" id="SSF88946">
    <property type="entry name" value="Sigma2 domain of RNA polymerase sigma factors"/>
    <property type="match status" value="1"/>
</dbReference>
<dbReference type="Pfam" id="PF04539">
    <property type="entry name" value="Sigma70_r3"/>
    <property type="match status" value="1"/>
</dbReference>
<dbReference type="InterPro" id="IPR007627">
    <property type="entry name" value="RNA_pol_sigma70_r2"/>
</dbReference>
<dbReference type="Proteomes" id="UP001056539">
    <property type="component" value="Chromosome"/>
</dbReference>
<dbReference type="PROSITE" id="PS00715">
    <property type="entry name" value="SIGMA70_1"/>
    <property type="match status" value="1"/>
</dbReference>
<dbReference type="InterPro" id="IPR013325">
    <property type="entry name" value="RNA_pol_sigma_r2"/>
</dbReference>
<dbReference type="InterPro" id="IPR012760">
    <property type="entry name" value="RNA_pol_sigma_RpoD_C"/>
</dbReference>
<feature type="domain" description="RNA polymerase sigma-70" evidence="9">
    <location>
        <begin position="528"/>
        <end position="554"/>
    </location>
</feature>
<dbReference type="GO" id="GO:0005737">
    <property type="term" value="C:cytoplasm"/>
    <property type="evidence" value="ECO:0007669"/>
    <property type="project" value="UniProtKB-SubCell"/>
</dbReference>
<dbReference type="GO" id="GO:0006352">
    <property type="term" value="P:DNA-templated transcription initiation"/>
    <property type="evidence" value="ECO:0007669"/>
    <property type="project" value="UniProtKB-UniRule"/>
</dbReference>
<dbReference type="GO" id="GO:0016987">
    <property type="term" value="F:sigma factor activity"/>
    <property type="evidence" value="ECO:0007669"/>
    <property type="project" value="UniProtKB-UniRule"/>
</dbReference>
<evidence type="ECO:0000259" key="9">
    <source>
        <dbReference type="PROSITE" id="PS00716"/>
    </source>
</evidence>
<sequence length="566" mass="66000">MEFEGIDMEALMPLIKYGKEKGILTYDELLQRLPDDIVSSQEKVEYVVRILEENDITLTENMFDEFEDFFDDEDLESFIIESEEDQTDNPLRVYLKKIGRVPLLSPEQEIEIARKIEEGQLKIRTAVHDSGIFIPEVEEITSRLLDPRNEGKYTGKLYDFFNLPKIYNMNRKEKQERMKIVEKVGEFLKNYHAHVDPLKGAWLVASPEEKKAIKKQINEFNNAFLMFVQNIDLNPKLTENAAAKLRTIYKEIKEMQDTLRIIEENNNMTIEEILALKEKYPDNIQLQNVIANIERIQQKLKSYEPMYTATIPELIHWGEEVTIGQEIVDKHKQELVNANLRLVVSIAKRYINRGVHLFDLIQEGNMGLLRAVEKFDHNKGYKFSTYATWWIRQAITRSISEQSRTIRIPIHMIEQINKIKKIEMDLTQELGAFPSIEEIAQRMGCSPDKVRKIKVVANDPVSLETPVGRDEDSLLGDFIEDNRATSPLNSTMSNMLREQLFEIINQLPYREQRVLILRFGLEDGCPHTLEEVGYTLGVTRERVRQIEAKSLRKLRNPKNVKKLLDS</sequence>
<dbReference type="CDD" id="cd06171">
    <property type="entry name" value="Sigma70_r4"/>
    <property type="match status" value="1"/>
</dbReference>
<dbReference type="InterPro" id="IPR028630">
    <property type="entry name" value="Sigma70_RpoD"/>
</dbReference>
<gene>
    <name evidence="10" type="primary">rpoD</name>
    <name evidence="6" type="synonym">sigA</name>
    <name evidence="10" type="ORF">KDW03_10175</name>
</gene>
<dbReference type="RefSeq" id="WP_333907704.1">
    <property type="nucleotide sequence ID" value="NZ_CP073355.1"/>
</dbReference>
<dbReference type="PRINTS" id="PR00046">
    <property type="entry name" value="SIGMA70FCT"/>
</dbReference>
<keyword evidence="5 6" id="KW-0804">Transcription</keyword>
<dbReference type="Gene3D" id="1.10.220.120">
    <property type="entry name" value="Sigma-70 factor, region 1.1"/>
    <property type="match status" value="1"/>
</dbReference>
<comment type="subunit">
    <text evidence="6">Interacts transiently with the RNA polymerase catalytic core.</text>
</comment>
<dbReference type="FunFam" id="1.10.601.10:FF:000001">
    <property type="entry name" value="RNA polymerase sigma factor SigA"/>
    <property type="match status" value="1"/>
</dbReference>
<dbReference type="SUPFAM" id="SSF88659">
    <property type="entry name" value="Sigma3 and sigma4 domains of RNA polymerase sigma factors"/>
    <property type="match status" value="2"/>
</dbReference>
<keyword evidence="2 6" id="KW-0805">Transcription regulation</keyword>
<protein>
    <recommendedName>
        <fullName evidence="6">RNA polymerase sigma factor SigA</fullName>
    </recommendedName>
</protein>
<dbReference type="InterPro" id="IPR013324">
    <property type="entry name" value="RNA_pol_sigma_r3/r4-like"/>
</dbReference>
<dbReference type="EMBL" id="CP073355">
    <property type="protein sequence ID" value="URA09835.1"/>
    <property type="molecule type" value="Genomic_DNA"/>
</dbReference>
<keyword evidence="1 6" id="KW-0963">Cytoplasm</keyword>
<proteinExistence type="inferred from homology"/>
<dbReference type="KEGG" id="taqu:KDW03_10175"/>
<dbReference type="Pfam" id="PF04542">
    <property type="entry name" value="Sigma70_r2"/>
    <property type="match status" value="1"/>
</dbReference>
<dbReference type="Pfam" id="PF03979">
    <property type="entry name" value="Sigma70_r1_1"/>
    <property type="match status" value="1"/>
</dbReference>
<feature type="region of interest" description="Sigma-70 factor domain-2" evidence="6">
    <location>
        <begin position="335"/>
        <end position="405"/>
    </location>
</feature>
<keyword evidence="4 6" id="KW-0238">DNA-binding</keyword>
<evidence type="ECO:0000313" key="10">
    <source>
        <dbReference type="EMBL" id="URA09835.1"/>
    </source>
</evidence>
<dbReference type="PANTHER" id="PTHR30603">
    <property type="entry name" value="RNA POLYMERASE SIGMA FACTOR RPO"/>
    <property type="match status" value="1"/>
</dbReference>
<dbReference type="PANTHER" id="PTHR30603:SF60">
    <property type="entry name" value="RNA POLYMERASE SIGMA FACTOR RPOD"/>
    <property type="match status" value="1"/>
</dbReference>
<dbReference type="Pfam" id="PF00140">
    <property type="entry name" value="Sigma70_r1_2"/>
    <property type="match status" value="1"/>
</dbReference>
<keyword evidence="11" id="KW-1185">Reference proteome</keyword>
<evidence type="ECO:0000256" key="6">
    <source>
        <dbReference type="HAMAP-Rule" id="MF_00963"/>
    </source>
</evidence>
<organism evidence="10 11">
    <name type="scientific">Thermospira aquatica</name>
    <dbReference type="NCBI Taxonomy" id="2828656"/>
    <lineage>
        <taxon>Bacteria</taxon>
        <taxon>Pseudomonadati</taxon>
        <taxon>Spirochaetota</taxon>
        <taxon>Spirochaetia</taxon>
        <taxon>Brevinematales</taxon>
        <taxon>Thermospiraceae</taxon>
        <taxon>Thermospira</taxon>
    </lineage>
</organism>
<dbReference type="InterPro" id="IPR050239">
    <property type="entry name" value="Sigma-70_RNA_pol_init_factors"/>
</dbReference>
<dbReference type="InterPro" id="IPR042189">
    <property type="entry name" value="RNA_pol_sigma_70_r1_1_sf"/>
</dbReference>
<evidence type="ECO:0000256" key="5">
    <source>
        <dbReference type="ARBA" id="ARBA00023163"/>
    </source>
</evidence>
<feature type="region of interest" description="Sigma-70 factor domain-3" evidence="6">
    <location>
        <begin position="414"/>
        <end position="490"/>
    </location>
</feature>
<evidence type="ECO:0000256" key="2">
    <source>
        <dbReference type="ARBA" id="ARBA00023015"/>
    </source>
</evidence>
<comment type="subcellular location">
    <subcellularLocation>
        <location evidence="6">Cytoplasm</location>
    </subcellularLocation>
</comment>
<dbReference type="HAMAP" id="MF_00963">
    <property type="entry name" value="Sigma70_RpoD_SigA"/>
    <property type="match status" value="1"/>
</dbReference>
<feature type="coiled-coil region" evidence="7">
    <location>
        <begin position="245"/>
        <end position="279"/>
    </location>
</feature>
<comment type="function">
    <text evidence="6">Sigma factors are initiation factors that promote the attachment of RNA polymerase to specific initiation sites and are then released. This sigma factor is the primary sigma factor during exponential growth.</text>
</comment>
<dbReference type="InterPro" id="IPR007630">
    <property type="entry name" value="RNA_pol_sigma70_r4"/>
</dbReference>
<dbReference type="NCBIfam" id="TIGR02937">
    <property type="entry name" value="sigma70-ECF"/>
    <property type="match status" value="1"/>
</dbReference>
<accession>A0AAX3BC76</accession>
<evidence type="ECO:0000259" key="8">
    <source>
        <dbReference type="PROSITE" id="PS00715"/>
    </source>
</evidence>
<dbReference type="InterPro" id="IPR009042">
    <property type="entry name" value="RNA_pol_sigma70_r1_2"/>
</dbReference>
<dbReference type="Gene3D" id="1.10.10.10">
    <property type="entry name" value="Winged helix-like DNA-binding domain superfamily/Winged helix DNA-binding domain"/>
    <property type="match status" value="2"/>
</dbReference>
<feature type="short sequence motif" description="Interaction with polymerase core subunit RpoC" evidence="6">
    <location>
        <begin position="359"/>
        <end position="362"/>
    </location>
</feature>
<comment type="similarity">
    <text evidence="6">Belongs to the sigma-70 factor family. RpoD/SigA subfamily.</text>
</comment>
<dbReference type="InterPro" id="IPR014284">
    <property type="entry name" value="RNA_pol_sigma-70_dom"/>
</dbReference>